<proteinExistence type="predicted"/>
<evidence type="ECO:0000313" key="1">
    <source>
        <dbReference type="EMBL" id="OCT65822.1"/>
    </source>
</evidence>
<organism evidence="1 2">
    <name type="scientific">Xenopus laevis</name>
    <name type="common">African clawed frog</name>
    <dbReference type="NCBI Taxonomy" id="8355"/>
    <lineage>
        <taxon>Eukaryota</taxon>
        <taxon>Metazoa</taxon>
        <taxon>Chordata</taxon>
        <taxon>Craniata</taxon>
        <taxon>Vertebrata</taxon>
        <taxon>Euteleostomi</taxon>
        <taxon>Amphibia</taxon>
        <taxon>Batrachia</taxon>
        <taxon>Anura</taxon>
        <taxon>Pipoidea</taxon>
        <taxon>Pipidae</taxon>
        <taxon>Xenopodinae</taxon>
        <taxon>Xenopus</taxon>
        <taxon>Xenopus</taxon>
    </lineage>
</organism>
<gene>
    <name evidence="1" type="ORF">XELAEV_18042072mg</name>
</gene>
<protein>
    <submittedName>
        <fullName evidence="1">Uncharacterized protein</fullName>
    </submittedName>
</protein>
<reference evidence="2" key="1">
    <citation type="journal article" date="2016" name="Nature">
        <title>Genome evolution in the allotetraploid frog Xenopus laevis.</title>
        <authorList>
            <person name="Session A.M."/>
            <person name="Uno Y."/>
            <person name="Kwon T."/>
            <person name="Chapman J.A."/>
            <person name="Toyoda A."/>
            <person name="Takahashi S."/>
            <person name="Fukui A."/>
            <person name="Hikosaka A."/>
            <person name="Suzuki A."/>
            <person name="Kondo M."/>
            <person name="van Heeringen S.J."/>
            <person name="Quigley I."/>
            <person name="Heinz S."/>
            <person name="Ogino H."/>
            <person name="Ochi H."/>
            <person name="Hellsten U."/>
            <person name="Lyons J.B."/>
            <person name="Simakov O."/>
            <person name="Putnam N."/>
            <person name="Stites J."/>
            <person name="Kuroki Y."/>
            <person name="Tanaka T."/>
            <person name="Michiue T."/>
            <person name="Watanabe M."/>
            <person name="Bogdanovic O."/>
            <person name="Lister R."/>
            <person name="Georgiou G."/>
            <person name="Paranjpe S.S."/>
            <person name="van Kruijsbergen I."/>
            <person name="Shu S."/>
            <person name="Carlson J."/>
            <person name="Kinoshita T."/>
            <person name="Ohta Y."/>
            <person name="Mawaribuchi S."/>
            <person name="Jenkins J."/>
            <person name="Grimwood J."/>
            <person name="Schmutz J."/>
            <person name="Mitros T."/>
            <person name="Mozaffari S.V."/>
            <person name="Suzuki Y."/>
            <person name="Haramoto Y."/>
            <person name="Yamamoto T.S."/>
            <person name="Takagi C."/>
            <person name="Heald R."/>
            <person name="Miller K."/>
            <person name="Haudenschild C."/>
            <person name="Kitzman J."/>
            <person name="Nakayama T."/>
            <person name="Izutsu Y."/>
            <person name="Robert J."/>
            <person name="Fortriede J."/>
            <person name="Burns K."/>
            <person name="Lotay V."/>
            <person name="Karimi K."/>
            <person name="Yasuoka Y."/>
            <person name="Dichmann D.S."/>
            <person name="Flajnik M.F."/>
            <person name="Houston D.W."/>
            <person name="Shendure J."/>
            <person name="DuPasquier L."/>
            <person name="Vize P.D."/>
            <person name="Zorn A.M."/>
            <person name="Ito M."/>
            <person name="Marcotte E.M."/>
            <person name="Wallingford J.B."/>
            <person name="Ito Y."/>
            <person name="Asashima M."/>
            <person name="Ueno N."/>
            <person name="Matsuda Y."/>
            <person name="Veenstra G.J."/>
            <person name="Fujiyama A."/>
            <person name="Harland R.M."/>
            <person name="Taira M."/>
            <person name="Rokhsar D.S."/>
        </authorList>
    </citation>
    <scope>NUCLEOTIDE SEQUENCE [LARGE SCALE GENOMIC DNA]</scope>
    <source>
        <strain evidence="2">J</strain>
    </source>
</reference>
<dbReference type="EMBL" id="CM004481">
    <property type="protein sequence ID" value="OCT65822.1"/>
    <property type="molecule type" value="Genomic_DNA"/>
</dbReference>
<dbReference type="AlphaFoldDB" id="A0A974H5R3"/>
<name>A0A974H5R3_XENLA</name>
<evidence type="ECO:0000313" key="2">
    <source>
        <dbReference type="Proteomes" id="UP000694892"/>
    </source>
</evidence>
<accession>A0A974H5R3</accession>
<sequence>MLHEYRVTLHGHALNAITTLKAFPPLYYALLLDTLQIEQRQISKIQTNSPYCEICKYLKIGCRPNH</sequence>
<dbReference type="Proteomes" id="UP000694892">
    <property type="component" value="Chromosome 8S"/>
</dbReference>